<dbReference type="Gene3D" id="3.40.50.150">
    <property type="entry name" value="Vaccinia Virus protein VP39"/>
    <property type="match status" value="1"/>
</dbReference>
<evidence type="ECO:0000313" key="6">
    <source>
        <dbReference type="Proteomes" id="UP001147782"/>
    </source>
</evidence>
<dbReference type="PANTHER" id="PTHR45277:SF1">
    <property type="entry name" value="EXPRESSED PROTEIN"/>
    <property type="match status" value="1"/>
</dbReference>
<dbReference type="Pfam" id="PF08241">
    <property type="entry name" value="Methyltransf_11"/>
    <property type="match status" value="1"/>
</dbReference>
<dbReference type="GeneID" id="81439931"/>
<gene>
    <name evidence="5" type="ORF">N7496_007833</name>
</gene>
<organism evidence="5 6">
    <name type="scientific">Penicillium cataractarum</name>
    <dbReference type="NCBI Taxonomy" id="2100454"/>
    <lineage>
        <taxon>Eukaryota</taxon>
        <taxon>Fungi</taxon>
        <taxon>Dikarya</taxon>
        <taxon>Ascomycota</taxon>
        <taxon>Pezizomycotina</taxon>
        <taxon>Eurotiomycetes</taxon>
        <taxon>Eurotiomycetidae</taxon>
        <taxon>Eurotiales</taxon>
        <taxon>Aspergillaceae</taxon>
        <taxon>Penicillium</taxon>
    </lineage>
</organism>
<feature type="domain" description="Methyltransferase type 11" evidence="4">
    <location>
        <begin position="146"/>
        <end position="263"/>
    </location>
</feature>
<keyword evidence="6" id="KW-1185">Reference proteome</keyword>
<dbReference type="Proteomes" id="UP001147782">
    <property type="component" value="Unassembled WGS sequence"/>
</dbReference>
<dbReference type="InterPro" id="IPR023576">
    <property type="entry name" value="UbiE/COQ5_MeTrFase_CS"/>
</dbReference>
<accession>A0A9W9RX86</accession>
<reference evidence="5" key="2">
    <citation type="journal article" date="2023" name="IMA Fungus">
        <title>Comparative genomic study of the Penicillium genus elucidates a diverse pangenome and 15 lateral gene transfer events.</title>
        <authorList>
            <person name="Petersen C."/>
            <person name="Sorensen T."/>
            <person name="Nielsen M.R."/>
            <person name="Sondergaard T.E."/>
            <person name="Sorensen J.L."/>
            <person name="Fitzpatrick D.A."/>
            <person name="Frisvad J.C."/>
            <person name="Nielsen K.L."/>
        </authorList>
    </citation>
    <scope>NUCLEOTIDE SEQUENCE</scope>
    <source>
        <strain evidence="5">IBT 29864</strain>
    </source>
</reference>
<protein>
    <submittedName>
        <fullName evidence="5">Altered inheritance of mitochondria protein 6</fullName>
    </submittedName>
</protein>
<dbReference type="CDD" id="cd02440">
    <property type="entry name" value="AdoMet_MTases"/>
    <property type="match status" value="1"/>
</dbReference>
<dbReference type="RefSeq" id="XP_056552815.1">
    <property type="nucleotide sequence ID" value="XM_056700752.1"/>
</dbReference>
<dbReference type="PROSITE" id="PS01184">
    <property type="entry name" value="UBIE_2"/>
    <property type="match status" value="1"/>
</dbReference>
<dbReference type="AlphaFoldDB" id="A0A9W9RX86"/>
<dbReference type="SUPFAM" id="SSF53335">
    <property type="entry name" value="S-adenosyl-L-methionine-dependent methyltransferases"/>
    <property type="match status" value="1"/>
</dbReference>
<sequence>MFHAETITTPMKGHSSFANVHSSNARSVSASRSFQAKQSISTDKANCLCVRSRFQSSVHRAYWAIQMTTPANMDATTEPANHLTQLKLANSTPSSNSSCGIDPPTSLYFSSITTPLHLYFGLKGKFDIWDNLLAELPTDVFDLPALDVGCCGGMALLKIAQYKTDAASAGSRKTIYPIYGVDSFKKADRSGNSPEAKYNSAASLGLLDHIVLHTADFTQLPVEDETMGLVTASLSFHSVRRATREKAIMEMARVLRPGGLLVVVELSGAPKQFSYILKSLGWDKVEFRLAGWQSMGSSWPCEVLRATKPISTMNHDNVSTEETELNA</sequence>
<keyword evidence="3" id="KW-0949">S-adenosyl-L-methionine</keyword>
<evidence type="ECO:0000259" key="4">
    <source>
        <dbReference type="Pfam" id="PF08241"/>
    </source>
</evidence>
<dbReference type="PANTHER" id="PTHR45277">
    <property type="entry name" value="EXPRESSED PROTEIN"/>
    <property type="match status" value="1"/>
</dbReference>
<evidence type="ECO:0000313" key="5">
    <source>
        <dbReference type="EMBL" id="KAJ5368073.1"/>
    </source>
</evidence>
<dbReference type="EMBL" id="JAPZBS010000007">
    <property type="protein sequence ID" value="KAJ5368073.1"/>
    <property type="molecule type" value="Genomic_DNA"/>
</dbReference>
<dbReference type="InterPro" id="IPR013216">
    <property type="entry name" value="Methyltransf_11"/>
</dbReference>
<dbReference type="GO" id="GO:0032259">
    <property type="term" value="P:methylation"/>
    <property type="evidence" value="ECO:0007669"/>
    <property type="project" value="UniProtKB-KW"/>
</dbReference>
<evidence type="ECO:0000256" key="3">
    <source>
        <dbReference type="ARBA" id="ARBA00022691"/>
    </source>
</evidence>
<evidence type="ECO:0000256" key="1">
    <source>
        <dbReference type="ARBA" id="ARBA00022603"/>
    </source>
</evidence>
<keyword evidence="1" id="KW-0489">Methyltransferase</keyword>
<name>A0A9W9RX86_9EURO</name>
<reference evidence="5" key="1">
    <citation type="submission" date="2022-11" db="EMBL/GenBank/DDBJ databases">
        <authorList>
            <person name="Petersen C."/>
        </authorList>
    </citation>
    <scope>NUCLEOTIDE SEQUENCE</scope>
    <source>
        <strain evidence="5">IBT 29864</strain>
    </source>
</reference>
<dbReference type="OrthoDB" id="10017101at2759"/>
<proteinExistence type="predicted"/>
<comment type="caution">
    <text evidence="5">The sequence shown here is derived from an EMBL/GenBank/DDBJ whole genome shotgun (WGS) entry which is preliminary data.</text>
</comment>
<keyword evidence="2" id="KW-0808">Transferase</keyword>
<dbReference type="InterPro" id="IPR029063">
    <property type="entry name" value="SAM-dependent_MTases_sf"/>
</dbReference>
<evidence type="ECO:0000256" key="2">
    <source>
        <dbReference type="ARBA" id="ARBA00022679"/>
    </source>
</evidence>
<dbReference type="GO" id="GO:0008757">
    <property type="term" value="F:S-adenosylmethionine-dependent methyltransferase activity"/>
    <property type="evidence" value="ECO:0007669"/>
    <property type="project" value="InterPro"/>
</dbReference>